<evidence type="ECO:0000313" key="3">
    <source>
        <dbReference type="Proteomes" id="UP000326950"/>
    </source>
</evidence>
<dbReference type="AlphaFoldDB" id="A0A5N6UEY6"/>
<accession>A0A5N6UEY6</accession>
<organism evidence="2 3">
    <name type="scientific">Aspergillus tamarii</name>
    <dbReference type="NCBI Taxonomy" id="41984"/>
    <lineage>
        <taxon>Eukaryota</taxon>
        <taxon>Fungi</taxon>
        <taxon>Dikarya</taxon>
        <taxon>Ascomycota</taxon>
        <taxon>Pezizomycotina</taxon>
        <taxon>Eurotiomycetes</taxon>
        <taxon>Eurotiomycetidae</taxon>
        <taxon>Eurotiales</taxon>
        <taxon>Aspergillaceae</taxon>
        <taxon>Aspergillus</taxon>
        <taxon>Aspergillus subgen. Circumdati</taxon>
    </lineage>
</organism>
<dbReference type="EMBL" id="ML738734">
    <property type="protein sequence ID" value="KAE8157120.1"/>
    <property type="molecule type" value="Genomic_DNA"/>
</dbReference>
<evidence type="ECO:0000256" key="1">
    <source>
        <dbReference type="SAM" id="Phobius"/>
    </source>
</evidence>
<keyword evidence="3" id="KW-1185">Reference proteome</keyword>
<feature type="transmembrane region" description="Helical" evidence="1">
    <location>
        <begin position="20"/>
        <end position="36"/>
    </location>
</feature>
<proteinExistence type="predicted"/>
<reference evidence="2 3" key="1">
    <citation type="submission" date="2019-04" db="EMBL/GenBank/DDBJ databases">
        <title>Friends and foes A comparative genomics study of 23 Aspergillus species from section Flavi.</title>
        <authorList>
            <consortium name="DOE Joint Genome Institute"/>
            <person name="Kjaerbolling I."/>
            <person name="Vesth T."/>
            <person name="Frisvad J.C."/>
            <person name="Nybo J.L."/>
            <person name="Theobald S."/>
            <person name="Kildgaard S."/>
            <person name="Isbrandt T."/>
            <person name="Kuo A."/>
            <person name="Sato A."/>
            <person name="Lyhne E.K."/>
            <person name="Kogle M.E."/>
            <person name="Wiebenga A."/>
            <person name="Kun R.S."/>
            <person name="Lubbers R.J."/>
            <person name="Makela M.R."/>
            <person name="Barry K."/>
            <person name="Chovatia M."/>
            <person name="Clum A."/>
            <person name="Daum C."/>
            <person name="Haridas S."/>
            <person name="He G."/>
            <person name="LaButti K."/>
            <person name="Lipzen A."/>
            <person name="Mondo S."/>
            <person name="Riley R."/>
            <person name="Salamov A."/>
            <person name="Simmons B.A."/>
            <person name="Magnuson J.K."/>
            <person name="Henrissat B."/>
            <person name="Mortensen U.H."/>
            <person name="Larsen T.O."/>
            <person name="Devries R.P."/>
            <person name="Grigoriev I.V."/>
            <person name="Machida M."/>
            <person name="Baker S.E."/>
            <person name="Andersen M.R."/>
        </authorList>
    </citation>
    <scope>NUCLEOTIDE SEQUENCE [LARGE SCALE GENOMIC DNA]</scope>
    <source>
        <strain evidence="2 3">CBS 117626</strain>
    </source>
</reference>
<evidence type="ECO:0000313" key="2">
    <source>
        <dbReference type="EMBL" id="KAE8157120.1"/>
    </source>
</evidence>
<name>A0A5N6UEY6_ASPTM</name>
<keyword evidence="1" id="KW-0472">Membrane</keyword>
<gene>
    <name evidence="2" type="ORF">BDV40DRAFT_279247</name>
</gene>
<keyword evidence="1" id="KW-1133">Transmembrane helix</keyword>
<sequence length="59" mass="6934">MCGSLTKSPFARFHCTKNPAFGDFFILGLLCIPLLVNNQKKMEASVLYYRFFFSWRQIH</sequence>
<dbReference type="Proteomes" id="UP000326950">
    <property type="component" value="Unassembled WGS sequence"/>
</dbReference>
<protein>
    <submittedName>
        <fullName evidence="2">Uncharacterized protein</fullName>
    </submittedName>
</protein>
<keyword evidence="1" id="KW-0812">Transmembrane</keyword>